<dbReference type="EMBL" id="LR743600">
    <property type="protein sequence ID" value="CAA2630798.1"/>
    <property type="molecule type" value="Genomic_DNA"/>
</dbReference>
<accession>A0A7I8LBQ5</accession>
<gene>
    <name evidence="2" type="ORF">SI7747_13016444</name>
    <name evidence="3" type="ORF">SI8410_13017754</name>
</gene>
<feature type="coiled-coil region" evidence="1">
    <location>
        <begin position="35"/>
        <end position="62"/>
    </location>
</feature>
<evidence type="ECO:0000313" key="3">
    <source>
        <dbReference type="EMBL" id="CAA7407076.1"/>
    </source>
</evidence>
<proteinExistence type="predicted"/>
<dbReference type="OrthoDB" id="763901at2759"/>
<dbReference type="SUPFAM" id="SSF57997">
    <property type="entry name" value="Tropomyosin"/>
    <property type="match status" value="1"/>
</dbReference>
<dbReference type="InterPro" id="IPR053327">
    <property type="entry name" value="KIP"/>
</dbReference>
<keyword evidence="4" id="KW-1185">Reference proteome</keyword>
<dbReference type="EMBL" id="LR746276">
    <property type="protein sequence ID" value="CAA7407076.1"/>
    <property type="molecule type" value="Genomic_DNA"/>
</dbReference>
<dbReference type="PANTHER" id="PTHR36001">
    <property type="entry name" value="CTAGE FAMILY PROTEIN-RELATED"/>
    <property type="match status" value="1"/>
</dbReference>
<organism evidence="3 4">
    <name type="scientific">Spirodela intermedia</name>
    <name type="common">Intermediate duckweed</name>
    <dbReference type="NCBI Taxonomy" id="51605"/>
    <lineage>
        <taxon>Eukaryota</taxon>
        <taxon>Viridiplantae</taxon>
        <taxon>Streptophyta</taxon>
        <taxon>Embryophyta</taxon>
        <taxon>Tracheophyta</taxon>
        <taxon>Spermatophyta</taxon>
        <taxon>Magnoliopsida</taxon>
        <taxon>Liliopsida</taxon>
        <taxon>Araceae</taxon>
        <taxon>Lemnoideae</taxon>
        <taxon>Spirodela</taxon>
    </lineage>
</organism>
<evidence type="ECO:0000313" key="4">
    <source>
        <dbReference type="Proteomes" id="UP000663760"/>
    </source>
</evidence>
<keyword evidence="1" id="KW-0175">Coiled coil</keyword>
<name>A0A7I8LBQ5_SPIIN</name>
<dbReference type="Proteomes" id="UP000663760">
    <property type="component" value="Chromosome 13"/>
</dbReference>
<reference evidence="3" key="1">
    <citation type="submission" date="2020-02" db="EMBL/GenBank/DDBJ databases">
        <authorList>
            <person name="Scholz U."/>
            <person name="Mascher M."/>
            <person name="Fiebig A."/>
        </authorList>
    </citation>
    <scope>NUCLEOTIDE SEQUENCE</scope>
</reference>
<dbReference type="AlphaFoldDB" id="A0A7I8LBQ5"/>
<dbReference type="PANTHER" id="PTHR36001:SF2">
    <property type="entry name" value="CTAGE FAMILY PROTEIN-RELATED"/>
    <property type="match status" value="1"/>
</dbReference>
<evidence type="ECO:0000313" key="2">
    <source>
        <dbReference type="EMBL" id="CAA2630798.1"/>
    </source>
</evidence>
<sequence>MPSTAGEIQRRDVQRHLLTLIRDFAAEQSQGERRISDLKNRLVDLQGQLKTANASLEVAKQSREAAEHSIRGSEVELSMADASVHALEARTRLLQDEGLKKNYRHFNAGKTTLDAKQNPRGTLQDVEDRLSDTNFQLDALEGKYQEELRVHTEMLAEVEKRAFLGEAVIEETKQIKELSRYPHCRIIVLASLCC</sequence>
<evidence type="ECO:0000256" key="1">
    <source>
        <dbReference type="SAM" id="Coils"/>
    </source>
</evidence>
<protein>
    <submittedName>
        <fullName evidence="3">Uncharacterized protein</fullName>
    </submittedName>
</protein>